<evidence type="ECO:0000313" key="3">
    <source>
        <dbReference type="Proteomes" id="UP000234881"/>
    </source>
</evidence>
<evidence type="ECO:0000313" key="2">
    <source>
        <dbReference type="EMBL" id="PLW74845.1"/>
    </source>
</evidence>
<dbReference type="EMBL" id="PKUQ01000055">
    <property type="protein sequence ID" value="PLW74845.1"/>
    <property type="molecule type" value="Genomic_DNA"/>
</dbReference>
<dbReference type="Proteomes" id="UP000234881">
    <property type="component" value="Unassembled WGS sequence"/>
</dbReference>
<keyword evidence="1" id="KW-0812">Transmembrane</keyword>
<comment type="caution">
    <text evidence="2">The sequence shown here is derived from an EMBL/GenBank/DDBJ whole genome shotgun (WGS) entry which is preliminary data.</text>
</comment>
<reference evidence="2 3" key="1">
    <citation type="submission" date="2018-01" db="EMBL/GenBank/DDBJ databases">
        <title>The draft genome sequence of Cohaesibacter sp. H1304.</title>
        <authorList>
            <person name="Wang N.-N."/>
            <person name="Du Z.-J."/>
        </authorList>
    </citation>
    <scope>NUCLEOTIDE SEQUENCE [LARGE SCALE GENOMIC DNA]</scope>
    <source>
        <strain evidence="2 3">H1304</strain>
    </source>
</reference>
<accession>A0A2N5XK22</accession>
<feature type="transmembrane region" description="Helical" evidence="1">
    <location>
        <begin position="59"/>
        <end position="77"/>
    </location>
</feature>
<protein>
    <submittedName>
        <fullName evidence="2">Uncharacterized protein</fullName>
    </submittedName>
</protein>
<keyword evidence="1" id="KW-0472">Membrane</keyword>
<dbReference type="AlphaFoldDB" id="A0A2N5XK22"/>
<proteinExistence type="predicted"/>
<sequence length="107" mass="11934">MGEISSPNGWRSWSQDAGVDIDEGKMLSPHQDGLVRYMQSKIHLDAVGSKCLNMLQTKITTALAIFVVCVVSINWYFNCRGTISMADHKGDRAILFHQHRPRGMGCP</sequence>
<gene>
    <name evidence="2" type="ORF">C0081_21220</name>
</gene>
<evidence type="ECO:0000256" key="1">
    <source>
        <dbReference type="SAM" id="Phobius"/>
    </source>
</evidence>
<keyword evidence="1" id="KW-1133">Transmembrane helix</keyword>
<keyword evidence="3" id="KW-1185">Reference proteome</keyword>
<name>A0A2N5XK22_9HYPH</name>
<organism evidence="2 3">
    <name type="scientific">Cohaesibacter celericrescens</name>
    <dbReference type="NCBI Taxonomy" id="2067669"/>
    <lineage>
        <taxon>Bacteria</taxon>
        <taxon>Pseudomonadati</taxon>
        <taxon>Pseudomonadota</taxon>
        <taxon>Alphaproteobacteria</taxon>
        <taxon>Hyphomicrobiales</taxon>
        <taxon>Cohaesibacteraceae</taxon>
    </lineage>
</organism>